<dbReference type="AlphaFoldDB" id="A0A1Y6FYK2"/>
<dbReference type="InterPro" id="IPR009659">
    <property type="entry name" value="DUF1249"/>
</dbReference>
<dbReference type="EMBL" id="FXWH01000004">
    <property type="protein sequence ID" value="SMQ80780.1"/>
    <property type="molecule type" value="Genomic_DNA"/>
</dbReference>
<keyword evidence="2" id="KW-1185">Reference proteome</keyword>
<dbReference type="PANTHER" id="PTHR38774:SF1">
    <property type="entry name" value="CYTOPLASMIC PROTEIN"/>
    <property type="match status" value="1"/>
</dbReference>
<dbReference type="Proteomes" id="UP000194450">
    <property type="component" value="Unassembled WGS sequence"/>
</dbReference>
<protein>
    <recommendedName>
        <fullName evidence="3">DUF1249 domain-containing protein</fullName>
    </recommendedName>
</protein>
<dbReference type="PANTHER" id="PTHR38774">
    <property type="entry name" value="CYTOPLASMIC PROTEIN-RELATED"/>
    <property type="match status" value="1"/>
</dbReference>
<accession>A0A1Y6FYK2</accession>
<dbReference type="Pfam" id="PF06853">
    <property type="entry name" value="DUF1249"/>
    <property type="match status" value="1"/>
</dbReference>
<evidence type="ECO:0008006" key="3">
    <source>
        <dbReference type="Google" id="ProtNLM"/>
    </source>
</evidence>
<evidence type="ECO:0000313" key="2">
    <source>
        <dbReference type="Proteomes" id="UP000194450"/>
    </source>
</evidence>
<evidence type="ECO:0000313" key="1">
    <source>
        <dbReference type="EMBL" id="SMQ80780.1"/>
    </source>
</evidence>
<proteinExistence type="predicted"/>
<dbReference type="OrthoDB" id="9793663at2"/>
<reference evidence="2" key="1">
    <citation type="submission" date="2017-04" db="EMBL/GenBank/DDBJ databases">
        <authorList>
            <person name="Varghese N."/>
            <person name="Submissions S."/>
        </authorList>
    </citation>
    <scope>NUCLEOTIDE SEQUENCE [LARGE SCALE GENOMIC DNA]</scope>
</reference>
<dbReference type="RefSeq" id="WP_086435536.1">
    <property type="nucleotide sequence ID" value="NZ_FXWH01000004.1"/>
</dbReference>
<organism evidence="1 2">
    <name type="scientific">Pseudidiomarina planktonica</name>
    <dbReference type="NCBI Taxonomy" id="1323738"/>
    <lineage>
        <taxon>Bacteria</taxon>
        <taxon>Pseudomonadati</taxon>
        <taxon>Pseudomonadota</taxon>
        <taxon>Gammaproteobacteria</taxon>
        <taxon>Alteromonadales</taxon>
        <taxon>Idiomarinaceae</taxon>
        <taxon>Pseudidiomarina</taxon>
    </lineage>
</organism>
<name>A0A1Y6FYK2_9GAMM</name>
<sequence>MRSNFKPPYKFDLAALQRLAARNYVALQRLLPQSNAVGAKRQVRVSEHLLFEVEIKEAAPFTTIVQIKQERSSWSYPTALEADIEVRLYHDARLAEVTSSNGISRLQARYETPNPNMHEADEKRQVNKFLAEWLQLCLQQGRSDLQWAYS</sequence>
<gene>
    <name evidence="1" type="ORF">SAMN06297229_2399</name>
</gene>